<keyword evidence="5" id="KW-1185">Reference proteome</keyword>
<proteinExistence type="predicted"/>
<dbReference type="Proteomes" id="UP000316621">
    <property type="component" value="Chromosome 8"/>
</dbReference>
<dbReference type="STRING" id="3469.A0A4Y7KHL9"/>
<name>A0A4Y7KHL9_PAPSO</name>
<dbReference type="PANTHER" id="PTHR12629:SF71">
    <property type="entry name" value="HYDROLASE 13, MITOCHONDRIAL, PUTATIVE, EXPRESSED-RELATED"/>
    <property type="match status" value="1"/>
</dbReference>
<dbReference type="GO" id="GO:0005737">
    <property type="term" value="C:cytoplasm"/>
    <property type="evidence" value="ECO:0007669"/>
    <property type="project" value="TreeGrafter"/>
</dbReference>
<keyword evidence="1" id="KW-0479">Metal-binding</keyword>
<dbReference type="GO" id="GO:0046872">
    <property type="term" value="F:metal ion binding"/>
    <property type="evidence" value="ECO:0007669"/>
    <property type="project" value="UniProtKB-KW"/>
</dbReference>
<gene>
    <name evidence="4" type="ORF">C5167_048317</name>
</gene>
<feature type="region of interest" description="Disordered" evidence="3">
    <location>
        <begin position="83"/>
        <end position="102"/>
    </location>
</feature>
<reference evidence="4 5" key="1">
    <citation type="journal article" date="2018" name="Science">
        <title>The opium poppy genome and morphinan production.</title>
        <authorList>
            <person name="Guo L."/>
            <person name="Winzer T."/>
            <person name="Yang X."/>
            <person name="Li Y."/>
            <person name="Ning Z."/>
            <person name="He Z."/>
            <person name="Teodor R."/>
            <person name="Lu Y."/>
            <person name="Bowser T.A."/>
            <person name="Graham I.A."/>
            <person name="Ye K."/>
        </authorList>
    </citation>
    <scope>NUCLEOTIDE SEQUENCE [LARGE SCALE GENOMIC DNA]</scope>
    <source>
        <strain evidence="5">cv. HN1</strain>
        <tissue evidence="4">Leaves</tissue>
    </source>
</reference>
<dbReference type="Gramene" id="RZC72833">
    <property type="protein sequence ID" value="RZC72833"/>
    <property type="gene ID" value="C5167_048317"/>
</dbReference>
<evidence type="ECO:0000256" key="1">
    <source>
        <dbReference type="ARBA" id="ARBA00022723"/>
    </source>
</evidence>
<evidence type="ECO:0000313" key="5">
    <source>
        <dbReference type="Proteomes" id="UP000316621"/>
    </source>
</evidence>
<protein>
    <recommendedName>
        <fullName evidence="6">Nudix hydrolase domain-containing protein</fullName>
    </recommendedName>
</protein>
<dbReference type="AlphaFoldDB" id="A0A4Y7KHL9"/>
<feature type="compositionally biased region" description="Polar residues" evidence="3">
    <location>
        <begin position="85"/>
        <end position="95"/>
    </location>
</feature>
<dbReference type="GO" id="GO:0016787">
    <property type="term" value="F:hydrolase activity"/>
    <property type="evidence" value="ECO:0007669"/>
    <property type="project" value="UniProtKB-KW"/>
</dbReference>
<organism evidence="4 5">
    <name type="scientific">Papaver somniferum</name>
    <name type="common">Opium poppy</name>
    <dbReference type="NCBI Taxonomy" id="3469"/>
    <lineage>
        <taxon>Eukaryota</taxon>
        <taxon>Viridiplantae</taxon>
        <taxon>Streptophyta</taxon>
        <taxon>Embryophyta</taxon>
        <taxon>Tracheophyta</taxon>
        <taxon>Spermatophyta</taxon>
        <taxon>Magnoliopsida</taxon>
        <taxon>Ranunculales</taxon>
        <taxon>Papaveraceae</taxon>
        <taxon>Papaveroideae</taxon>
        <taxon>Papaver</taxon>
    </lineage>
</organism>
<evidence type="ECO:0008006" key="6">
    <source>
        <dbReference type="Google" id="ProtNLM"/>
    </source>
</evidence>
<evidence type="ECO:0000313" key="4">
    <source>
        <dbReference type="EMBL" id="RZC72833.1"/>
    </source>
</evidence>
<dbReference type="PANTHER" id="PTHR12629">
    <property type="entry name" value="DIPHOSPHOINOSITOL POLYPHOSPHATE PHOSPHOHYDROLASE"/>
    <property type="match status" value="1"/>
</dbReference>
<sequence>MNAKRMCGREHSDLIKKDGESDTVDCQSRLELLMVSSPDREDLVFPKGKDDETIGKVACHAALEEAGVKGILDESPLGMWKFRSKSTQNSRSTEGSYREEDNHGRRWGPHICAAKFVSQWTCFQKPKRQAPKALKYFRTEEIFPVGIHYSDMGSSSSWSPLRNENCAPSCDHPLKDNYLQHSDFSL</sequence>
<accession>A0A4Y7KHL9</accession>
<evidence type="ECO:0000256" key="3">
    <source>
        <dbReference type="SAM" id="MobiDB-lite"/>
    </source>
</evidence>
<keyword evidence="2" id="KW-0378">Hydrolase</keyword>
<dbReference type="GO" id="GO:0005634">
    <property type="term" value="C:nucleus"/>
    <property type="evidence" value="ECO:0007669"/>
    <property type="project" value="TreeGrafter"/>
</dbReference>
<dbReference type="EMBL" id="CM010722">
    <property type="protein sequence ID" value="RZC72833.1"/>
    <property type="molecule type" value="Genomic_DNA"/>
</dbReference>
<evidence type="ECO:0000256" key="2">
    <source>
        <dbReference type="ARBA" id="ARBA00022801"/>
    </source>
</evidence>